<dbReference type="SUPFAM" id="SSF52540">
    <property type="entry name" value="P-loop containing nucleoside triphosphate hydrolases"/>
    <property type="match status" value="1"/>
</dbReference>
<dbReference type="InterPro" id="IPR036770">
    <property type="entry name" value="Ankyrin_rpt-contain_sf"/>
</dbReference>
<dbReference type="InterPro" id="IPR056884">
    <property type="entry name" value="NPHP3-like_N"/>
</dbReference>
<evidence type="ECO:0000256" key="3">
    <source>
        <dbReference type="SAM" id="SignalP"/>
    </source>
</evidence>
<dbReference type="OrthoDB" id="1577640at2759"/>
<feature type="repeat" description="ANK" evidence="2">
    <location>
        <begin position="760"/>
        <end position="789"/>
    </location>
</feature>
<dbReference type="eggNOG" id="KOG0504">
    <property type="taxonomic scope" value="Eukaryota"/>
</dbReference>
<feature type="domain" description="GPI inositol-deacylase winged helix" evidence="4">
    <location>
        <begin position="493"/>
        <end position="585"/>
    </location>
</feature>
<evidence type="ECO:0000256" key="2">
    <source>
        <dbReference type="PROSITE-ProRule" id="PRU00023"/>
    </source>
</evidence>
<gene>
    <name evidence="6" type="ORF">PVAR5_5368</name>
</gene>
<reference evidence="7" key="1">
    <citation type="journal article" date="2014" name="Genome Announc.">
        <title>Draft genome sequence of the formaldehyde-resistant fungus Byssochlamys spectabilis No. 5 (anamorph Paecilomyces variotii No. 5) (NBRC109023).</title>
        <authorList>
            <person name="Oka T."/>
            <person name="Ekino K."/>
            <person name="Fukuda K."/>
            <person name="Nomura Y."/>
        </authorList>
    </citation>
    <scope>NUCLEOTIDE SEQUENCE [LARGE SCALE GENOMIC DNA]</scope>
    <source>
        <strain evidence="7">No. 5 / NBRC 109023</strain>
    </source>
</reference>
<dbReference type="EMBL" id="BAUL01000173">
    <property type="protein sequence ID" value="GAD96704.1"/>
    <property type="molecule type" value="Genomic_DNA"/>
</dbReference>
<organism evidence="6 7">
    <name type="scientific">Byssochlamys spectabilis (strain No. 5 / NBRC 109023)</name>
    <name type="common">Paecilomyces variotii</name>
    <dbReference type="NCBI Taxonomy" id="1356009"/>
    <lineage>
        <taxon>Eukaryota</taxon>
        <taxon>Fungi</taxon>
        <taxon>Dikarya</taxon>
        <taxon>Ascomycota</taxon>
        <taxon>Pezizomycotina</taxon>
        <taxon>Eurotiomycetes</taxon>
        <taxon>Eurotiomycetidae</taxon>
        <taxon>Eurotiales</taxon>
        <taxon>Thermoascaceae</taxon>
        <taxon>Paecilomyces</taxon>
    </lineage>
</organism>
<dbReference type="Proteomes" id="UP000018001">
    <property type="component" value="Unassembled WGS sequence"/>
</dbReference>
<sequence>MDPLSVTASIIALLQAANAVLSICYNYSCLSTGSSSGLSTIIDEVCSLRNVLESLVRLAQEENKNSARLPTLRLLCQPSGPLASGLEKLESLERRLAPSSYYSGKAPSRRQAFLQALSWPLKEAESRRTIEQIALLRNTLSLAMDTDQTRLLLAMQELTTQNNGLLADTQEHVANLQLACSDIRDDSQRQRIQSWLAAPDASINHKIARRKKHPGTGEWFIRSTQFLSWKADASLVLWVCGIPGCGKTILSSTIIDHLQDDCCNNLPKVLTYFYFDFNDSKRQSPEDMLRGVISQLISQNNKLDASVDSVFASRGGQQPTFRELLQVLRELAREYDETFLVLDALDECGDKQGLWEFLREIDGWDTGRLHLLITSRPDDDAEMQFKCLRSGSKVDIQGSSVDIDIRSYVEERLQSDSRLKRWQRRPELVDEIMKTIVTHANGMFRWVACQLDALENCLNASMLRQALSCLPRSLDGMYTEALCRINKDYSGLVSMILQWLTYSTRPLSIEELAEIATVDLTSTTRFDPDRRFLDPRDVLGLCPSIFVATTPMNPGLETLEDVKNQQIRLSHFSVKQYLTSTQIQSGPASQYAITESEAHACIAKVCLAYLLQFDRPYTTMIDAVQSSSLLRYATNYWPLHAKQAGLDGDTLCPMIMELFRLEPAYLNWTAFLDGYTPFSRDGFSDDNDDDFAHPPHSLYYASSFGLDDIVRQLINLNAPIDSKGPAGTALAAACLSGHLETVRLLLDNSADIDAQGALGSPIVLAAGNGHTEVVRLLLERGADSEGQTALEEARKYGHADVASLLNSIELHGQ</sequence>
<dbReference type="PANTHER" id="PTHR10039">
    <property type="entry name" value="AMELOGENIN"/>
    <property type="match status" value="1"/>
</dbReference>
<evidence type="ECO:0000259" key="4">
    <source>
        <dbReference type="Pfam" id="PF22939"/>
    </source>
</evidence>
<feature type="domain" description="Nephrocystin 3-like N-terminal" evidence="5">
    <location>
        <begin position="215"/>
        <end position="376"/>
    </location>
</feature>
<dbReference type="HOGENOM" id="CLU_000288_34_23_1"/>
<keyword evidence="2" id="KW-0040">ANK repeat</keyword>
<dbReference type="InterPro" id="IPR002110">
    <property type="entry name" value="Ankyrin_rpt"/>
</dbReference>
<dbReference type="Gene3D" id="3.40.50.300">
    <property type="entry name" value="P-loop containing nucleotide triphosphate hydrolases"/>
    <property type="match status" value="1"/>
</dbReference>
<dbReference type="PROSITE" id="PS50297">
    <property type="entry name" value="ANK_REP_REGION"/>
    <property type="match status" value="2"/>
</dbReference>
<protein>
    <submittedName>
        <fullName evidence="6">Uncharacterized protein</fullName>
    </submittedName>
</protein>
<evidence type="ECO:0000259" key="5">
    <source>
        <dbReference type="Pfam" id="PF24883"/>
    </source>
</evidence>
<comment type="caution">
    <text evidence="6">The sequence shown here is derived from an EMBL/GenBank/DDBJ whole genome shotgun (WGS) entry which is preliminary data.</text>
</comment>
<evidence type="ECO:0000256" key="1">
    <source>
        <dbReference type="ARBA" id="ARBA00022737"/>
    </source>
</evidence>
<dbReference type="SUPFAM" id="SSF48403">
    <property type="entry name" value="Ankyrin repeat"/>
    <property type="match status" value="1"/>
</dbReference>
<accession>V5FGB3</accession>
<dbReference type="Pfam" id="PF22939">
    <property type="entry name" value="WHD_GPIID"/>
    <property type="match status" value="1"/>
</dbReference>
<dbReference type="InParanoid" id="V5FGB3"/>
<feature type="repeat" description="ANK" evidence="2">
    <location>
        <begin position="725"/>
        <end position="757"/>
    </location>
</feature>
<name>V5FGB3_BYSSN</name>
<evidence type="ECO:0000313" key="7">
    <source>
        <dbReference type="Proteomes" id="UP000018001"/>
    </source>
</evidence>
<keyword evidence="7" id="KW-1185">Reference proteome</keyword>
<evidence type="ECO:0000313" key="6">
    <source>
        <dbReference type="EMBL" id="GAD96704.1"/>
    </source>
</evidence>
<dbReference type="Pfam" id="PF24883">
    <property type="entry name" value="NPHP3_N"/>
    <property type="match status" value="1"/>
</dbReference>
<dbReference type="SMART" id="SM00248">
    <property type="entry name" value="ANK"/>
    <property type="match status" value="3"/>
</dbReference>
<feature type="chain" id="PRO_5004733145" evidence="3">
    <location>
        <begin position="20"/>
        <end position="813"/>
    </location>
</feature>
<feature type="signal peptide" evidence="3">
    <location>
        <begin position="1"/>
        <end position="19"/>
    </location>
</feature>
<proteinExistence type="predicted"/>
<dbReference type="InterPro" id="IPR027417">
    <property type="entry name" value="P-loop_NTPase"/>
</dbReference>
<dbReference type="PANTHER" id="PTHR10039:SF16">
    <property type="entry name" value="GPI INOSITOL-DEACYLASE"/>
    <property type="match status" value="1"/>
</dbReference>
<dbReference type="Gene3D" id="1.25.40.20">
    <property type="entry name" value="Ankyrin repeat-containing domain"/>
    <property type="match status" value="1"/>
</dbReference>
<dbReference type="AlphaFoldDB" id="V5FGB3"/>
<keyword evidence="3" id="KW-0732">Signal</keyword>
<keyword evidence="1" id="KW-0677">Repeat</keyword>
<dbReference type="PROSITE" id="PS50088">
    <property type="entry name" value="ANK_REPEAT"/>
    <property type="match status" value="2"/>
</dbReference>
<dbReference type="InterPro" id="IPR054471">
    <property type="entry name" value="GPIID_WHD"/>
</dbReference>
<dbReference type="Pfam" id="PF13637">
    <property type="entry name" value="Ank_4"/>
    <property type="match status" value="1"/>
</dbReference>